<dbReference type="Proteomes" id="UP001292094">
    <property type="component" value="Unassembled WGS sequence"/>
</dbReference>
<dbReference type="AlphaFoldDB" id="A0AAE1QDY9"/>
<dbReference type="EMBL" id="JAWZYT010000298">
    <property type="protein sequence ID" value="KAK4325104.1"/>
    <property type="molecule type" value="Genomic_DNA"/>
</dbReference>
<keyword evidence="2" id="KW-1185">Reference proteome</keyword>
<comment type="caution">
    <text evidence="1">The sequence shown here is derived from an EMBL/GenBank/DDBJ whole genome shotgun (WGS) entry which is preliminary data.</text>
</comment>
<name>A0AAE1QDY9_9EUCA</name>
<gene>
    <name evidence="1" type="ORF">Pmani_004259</name>
</gene>
<organism evidence="1 2">
    <name type="scientific">Petrolisthes manimaculis</name>
    <dbReference type="NCBI Taxonomy" id="1843537"/>
    <lineage>
        <taxon>Eukaryota</taxon>
        <taxon>Metazoa</taxon>
        <taxon>Ecdysozoa</taxon>
        <taxon>Arthropoda</taxon>
        <taxon>Crustacea</taxon>
        <taxon>Multicrustacea</taxon>
        <taxon>Malacostraca</taxon>
        <taxon>Eumalacostraca</taxon>
        <taxon>Eucarida</taxon>
        <taxon>Decapoda</taxon>
        <taxon>Pleocyemata</taxon>
        <taxon>Anomura</taxon>
        <taxon>Galatheoidea</taxon>
        <taxon>Porcellanidae</taxon>
        <taxon>Petrolisthes</taxon>
    </lineage>
</organism>
<protein>
    <submittedName>
        <fullName evidence="1">Uncharacterized protein</fullName>
    </submittedName>
</protein>
<proteinExistence type="predicted"/>
<reference evidence="1" key="1">
    <citation type="submission" date="2023-11" db="EMBL/GenBank/DDBJ databases">
        <title>Genome assemblies of two species of porcelain crab, Petrolisthes cinctipes and Petrolisthes manimaculis (Anomura: Porcellanidae).</title>
        <authorList>
            <person name="Angst P."/>
        </authorList>
    </citation>
    <scope>NUCLEOTIDE SEQUENCE</scope>
    <source>
        <strain evidence="1">PB745_02</strain>
        <tissue evidence="1">Gill</tissue>
    </source>
</reference>
<sequence length="119" mass="13341">MVGEKPSCKSKISPNKNFFLVRVKGEITGSNMPSGEDIISLLLHQQINKITGIPLRRSFSLDSAAVQDFRDQAKIPTIQKNTTIDKIEKLCKKYQALKKRPNKTIGPADFQRKGSLLSR</sequence>
<accession>A0AAE1QDY9</accession>
<evidence type="ECO:0000313" key="2">
    <source>
        <dbReference type="Proteomes" id="UP001292094"/>
    </source>
</evidence>
<evidence type="ECO:0000313" key="1">
    <source>
        <dbReference type="EMBL" id="KAK4325104.1"/>
    </source>
</evidence>